<feature type="compositionally biased region" description="Acidic residues" evidence="1">
    <location>
        <begin position="16"/>
        <end position="33"/>
    </location>
</feature>
<evidence type="ECO:0000313" key="3">
    <source>
        <dbReference type="Proteomes" id="UP000823674"/>
    </source>
</evidence>
<feature type="compositionally biased region" description="Basic and acidic residues" evidence="1">
    <location>
        <begin position="34"/>
        <end position="44"/>
    </location>
</feature>
<evidence type="ECO:0000313" key="2">
    <source>
        <dbReference type="EMBL" id="KAG5399796.1"/>
    </source>
</evidence>
<gene>
    <name evidence="2" type="primary">A04g500780.1_BraROA</name>
    <name evidence="2" type="ORF">IGI04_014403</name>
</gene>
<accession>A0ABQ7MM38</accession>
<dbReference type="EMBL" id="JADBGQ010000004">
    <property type="protein sequence ID" value="KAG5399796.1"/>
    <property type="molecule type" value="Genomic_DNA"/>
</dbReference>
<evidence type="ECO:0000256" key="1">
    <source>
        <dbReference type="SAM" id="MobiDB-lite"/>
    </source>
</evidence>
<proteinExistence type="predicted"/>
<sequence length="221" mass="24825">MGKNKYQSGVAMTRDIEEELSETDEDEPSDETAVEERCEAEGTEKNQNQSEIPCEPASVWSGPVTRSRLRAQEERLQEIAKTVGLGSRQGDQDKPACWFNLITFKPSLAPTHRLRETFIVQRRASSLLEHPLSIHLQVIQSLSHTQAAPSVQFEAMIAEITRRMQNTYNRAQQANETLPGDNAGQERDAVAAGAQRARIGPIRGQRVELRGRGIYGEHYRE</sequence>
<name>A0ABQ7MM38_BRACM</name>
<dbReference type="Proteomes" id="UP000823674">
    <property type="component" value="Chromosome A04"/>
</dbReference>
<keyword evidence="3" id="KW-1185">Reference proteome</keyword>
<organism evidence="2 3">
    <name type="scientific">Brassica rapa subsp. trilocularis</name>
    <dbReference type="NCBI Taxonomy" id="1813537"/>
    <lineage>
        <taxon>Eukaryota</taxon>
        <taxon>Viridiplantae</taxon>
        <taxon>Streptophyta</taxon>
        <taxon>Embryophyta</taxon>
        <taxon>Tracheophyta</taxon>
        <taxon>Spermatophyta</taxon>
        <taxon>Magnoliopsida</taxon>
        <taxon>eudicotyledons</taxon>
        <taxon>Gunneridae</taxon>
        <taxon>Pentapetalae</taxon>
        <taxon>rosids</taxon>
        <taxon>malvids</taxon>
        <taxon>Brassicales</taxon>
        <taxon>Brassicaceae</taxon>
        <taxon>Brassiceae</taxon>
        <taxon>Brassica</taxon>
    </lineage>
</organism>
<comment type="caution">
    <text evidence="2">The sequence shown here is derived from an EMBL/GenBank/DDBJ whole genome shotgun (WGS) entry which is preliminary data.</text>
</comment>
<reference evidence="2 3" key="1">
    <citation type="submission" date="2021-03" db="EMBL/GenBank/DDBJ databases">
        <authorList>
            <person name="King G.J."/>
            <person name="Bancroft I."/>
            <person name="Baten A."/>
            <person name="Bloomfield J."/>
            <person name="Borpatragohain P."/>
            <person name="He Z."/>
            <person name="Irish N."/>
            <person name="Irwin J."/>
            <person name="Liu K."/>
            <person name="Mauleon R.P."/>
            <person name="Moore J."/>
            <person name="Morris R."/>
            <person name="Ostergaard L."/>
            <person name="Wang B."/>
            <person name="Wells R."/>
        </authorList>
    </citation>
    <scope>NUCLEOTIDE SEQUENCE [LARGE SCALE GENOMIC DNA]</scope>
    <source>
        <strain evidence="2">R-o-18</strain>
        <tissue evidence="2">Leaf</tissue>
    </source>
</reference>
<protein>
    <submittedName>
        <fullName evidence="2">Uncharacterized protein</fullName>
    </submittedName>
</protein>
<feature type="region of interest" description="Disordered" evidence="1">
    <location>
        <begin position="1"/>
        <end position="59"/>
    </location>
</feature>
<feature type="non-terminal residue" evidence="2">
    <location>
        <position position="221"/>
    </location>
</feature>